<keyword evidence="2" id="KW-0288">FMN</keyword>
<organism evidence="6 7">
    <name type="scientific">Spelaeicoccus albus</name>
    <dbReference type="NCBI Taxonomy" id="1280376"/>
    <lineage>
        <taxon>Bacteria</taxon>
        <taxon>Bacillati</taxon>
        <taxon>Actinomycetota</taxon>
        <taxon>Actinomycetes</taxon>
        <taxon>Micrococcales</taxon>
        <taxon>Brevibacteriaceae</taxon>
        <taxon>Spelaeicoccus</taxon>
    </lineage>
</organism>
<accession>A0A7Z0ABP2</accession>
<name>A0A7Z0ABP2_9MICO</name>
<dbReference type="GO" id="GO:0046306">
    <property type="term" value="P:alkanesulfonate catabolic process"/>
    <property type="evidence" value="ECO:0007669"/>
    <property type="project" value="TreeGrafter"/>
</dbReference>
<dbReference type="InterPro" id="IPR011251">
    <property type="entry name" value="Luciferase-like_dom"/>
</dbReference>
<evidence type="ECO:0000256" key="2">
    <source>
        <dbReference type="ARBA" id="ARBA00022643"/>
    </source>
</evidence>
<evidence type="ECO:0000256" key="3">
    <source>
        <dbReference type="ARBA" id="ARBA00023002"/>
    </source>
</evidence>
<evidence type="ECO:0000313" key="7">
    <source>
        <dbReference type="Proteomes" id="UP000539111"/>
    </source>
</evidence>
<sequence>MTEFGIAVPQDVGELESMTLREYLETAESLGFDGLWVSESSGVSAVDPLATLSFAAAVTTRARLGTAVLITNRRTPMQLAGDLASIDRLSAGRLIAGVGIGNGTAEYPSYGLDPAHRAARFEDGIALVKRLWTEDRVTFANRWWTLDDVRVPVRPVRVPHPPIWFGARARPALDRAARLGNGWIGAGSASPESFEESLHTLLPLLDAHGRTADDFTIAKRVYLHVGDETPDVAERVREFFGSHYGNADLAATIPVVGSAARIGEHVEWLESLGVTHIIVHPMVEPAEQMERVARDVVRN</sequence>
<keyword evidence="7" id="KW-1185">Reference proteome</keyword>
<reference evidence="6 7" key="1">
    <citation type="submission" date="2020-07" db="EMBL/GenBank/DDBJ databases">
        <title>Sequencing the genomes of 1000 actinobacteria strains.</title>
        <authorList>
            <person name="Klenk H.-P."/>
        </authorList>
    </citation>
    <scope>NUCLEOTIDE SEQUENCE [LARGE SCALE GENOMIC DNA]</scope>
    <source>
        <strain evidence="6 7">DSM 26341</strain>
    </source>
</reference>
<keyword evidence="1" id="KW-0285">Flavoprotein</keyword>
<dbReference type="RefSeq" id="WP_179427059.1">
    <property type="nucleotide sequence ID" value="NZ_JACBZP010000001.1"/>
</dbReference>
<dbReference type="EMBL" id="JACBZP010000001">
    <property type="protein sequence ID" value="NYI67233.1"/>
    <property type="molecule type" value="Genomic_DNA"/>
</dbReference>
<dbReference type="PANTHER" id="PTHR42847:SF4">
    <property type="entry name" value="ALKANESULFONATE MONOOXYGENASE-RELATED"/>
    <property type="match status" value="1"/>
</dbReference>
<protein>
    <submittedName>
        <fullName evidence="6">Putative F420-dependent oxidoreductase</fullName>
    </submittedName>
</protein>
<evidence type="ECO:0000256" key="4">
    <source>
        <dbReference type="ARBA" id="ARBA00023033"/>
    </source>
</evidence>
<comment type="caution">
    <text evidence="6">The sequence shown here is derived from an EMBL/GenBank/DDBJ whole genome shotgun (WGS) entry which is preliminary data.</text>
</comment>
<gene>
    <name evidence="6" type="ORF">BJY26_001539</name>
</gene>
<dbReference type="AlphaFoldDB" id="A0A7Z0ABP2"/>
<dbReference type="Gene3D" id="3.20.20.30">
    <property type="entry name" value="Luciferase-like domain"/>
    <property type="match status" value="1"/>
</dbReference>
<dbReference type="SUPFAM" id="SSF51679">
    <property type="entry name" value="Bacterial luciferase-like"/>
    <property type="match status" value="1"/>
</dbReference>
<dbReference type="NCBIfam" id="TIGR03619">
    <property type="entry name" value="F420_Rv2161c"/>
    <property type="match status" value="1"/>
</dbReference>
<keyword evidence="3" id="KW-0560">Oxidoreductase</keyword>
<dbReference type="InterPro" id="IPR019921">
    <property type="entry name" value="Lucif-like_OxRdtase_Rv2161c"/>
</dbReference>
<keyword evidence="4" id="KW-0503">Monooxygenase</keyword>
<proteinExistence type="predicted"/>
<dbReference type="Pfam" id="PF00296">
    <property type="entry name" value="Bac_luciferase"/>
    <property type="match status" value="1"/>
</dbReference>
<evidence type="ECO:0000259" key="5">
    <source>
        <dbReference type="Pfam" id="PF00296"/>
    </source>
</evidence>
<dbReference type="InterPro" id="IPR050172">
    <property type="entry name" value="SsuD_RutA_monooxygenase"/>
</dbReference>
<dbReference type="Proteomes" id="UP000539111">
    <property type="component" value="Unassembled WGS sequence"/>
</dbReference>
<feature type="domain" description="Luciferase-like" evidence="5">
    <location>
        <begin position="19"/>
        <end position="269"/>
    </location>
</feature>
<dbReference type="InterPro" id="IPR036661">
    <property type="entry name" value="Luciferase-like_sf"/>
</dbReference>
<dbReference type="GO" id="GO:0008726">
    <property type="term" value="F:alkanesulfonate monooxygenase activity"/>
    <property type="evidence" value="ECO:0007669"/>
    <property type="project" value="TreeGrafter"/>
</dbReference>
<dbReference type="PANTHER" id="PTHR42847">
    <property type="entry name" value="ALKANESULFONATE MONOOXYGENASE"/>
    <property type="match status" value="1"/>
</dbReference>
<evidence type="ECO:0000313" key="6">
    <source>
        <dbReference type="EMBL" id="NYI67233.1"/>
    </source>
</evidence>
<evidence type="ECO:0000256" key="1">
    <source>
        <dbReference type="ARBA" id="ARBA00022630"/>
    </source>
</evidence>